<comment type="caution">
    <text evidence="2">The sequence shown here is derived from an EMBL/GenBank/DDBJ whole genome shotgun (WGS) entry which is preliminary data.</text>
</comment>
<sequence>MKKRFLIPIAFLMVTTLSAQPLASSSCADVCQEDALITVARSVANTFGPAYVPFFKGAEISEMRIFQKDDYGDNHRKIRKQFGKAYYEVVFTYDSTAVRFAFDYAAKVRIWKDTGEPLDVIFGNGMGRNFLFKSFRKQTRQNKKRKKATAHSIEQVPLQTEKTPENIWKIKIE</sequence>
<evidence type="ECO:0000256" key="1">
    <source>
        <dbReference type="SAM" id="SignalP"/>
    </source>
</evidence>
<dbReference type="AlphaFoldDB" id="G6AZX7"/>
<organism evidence="2 3">
    <name type="scientific">Leyella stercorea DSM 18206</name>
    <dbReference type="NCBI Taxonomy" id="1002367"/>
    <lineage>
        <taxon>Bacteria</taxon>
        <taxon>Pseudomonadati</taxon>
        <taxon>Bacteroidota</taxon>
        <taxon>Bacteroidia</taxon>
        <taxon>Bacteroidales</taxon>
        <taxon>Prevotellaceae</taxon>
        <taxon>Leyella</taxon>
    </lineage>
</organism>
<gene>
    <name evidence="2" type="ORF">HMPREF0673_02194</name>
</gene>
<evidence type="ECO:0000313" key="3">
    <source>
        <dbReference type="Proteomes" id="UP000004407"/>
    </source>
</evidence>
<dbReference type="EMBL" id="AFZZ01000189">
    <property type="protein sequence ID" value="EHJ38040.1"/>
    <property type="molecule type" value="Genomic_DNA"/>
</dbReference>
<dbReference type="Proteomes" id="UP000004407">
    <property type="component" value="Unassembled WGS sequence"/>
</dbReference>
<dbReference type="RefSeq" id="WP_007901478.1">
    <property type="nucleotide sequence ID" value="NZ_JH379449.1"/>
</dbReference>
<protein>
    <recommendedName>
        <fullName evidence="4">DUF4251 domain-containing protein</fullName>
    </recommendedName>
</protein>
<reference evidence="2 3" key="1">
    <citation type="submission" date="2011-08" db="EMBL/GenBank/DDBJ databases">
        <authorList>
            <person name="Weinstock G."/>
            <person name="Sodergren E."/>
            <person name="Clifton S."/>
            <person name="Fulton L."/>
            <person name="Fulton B."/>
            <person name="Courtney L."/>
            <person name="Fronick C."/>
            <person name="Harrison M."/>
            <person name="Strong C."/>
            <person name="Farmer C."/>
            <person name="Delahaunty K."/>
            <person name="Markovic C."/>
            <person name="Hall O."/>
            <person name="Minx P."/>
            <person name="Tomlinson C."/>
            <person name="Mitreva M."/>
            <person name="Hou S."/>
            <person name="Chen J."/>
            <person name="Wollam A."/>
            <person name="Pepin K.H."/>
            <person name="Johnson M."/>
            <person name="Bhonagiri V."/>
            <person name="Zhang X."/>
            <person name="Suruliraj S."/>
            <person name="Warren W."/>
            <person name="Chinwalla A."/>
            <person name="Mardis E.R."/>
            <person name="Wilson R.K."/>
        </authorList>
    </citation>
    <scope>NUCLEOTIDE SEQUENCE [LARGE SCALE GENOMIC DNA]</scope>
    <source>
        <strain evidence="2 3">DSM 18206</strain>
    </source>
</reference>
<feature type="chain" id="PRO_5003485510" description="DUF4251 domain-containing protein" evidence="1">
    <location>
        <begin position="20"/>
        <end position="173"/>
    </location>
</feature>
<evidence type="ECO:0008006" key="4">
    <source>
        <dbReference type="Google" id="ProtNLM"/>
    </source>
</evidence>
<proteinExistence type="predicted"/>
<feature type="signal peptide" evidence="1">
    <location>
        <begin position="1"/>
        <end position="19"/>
    </location>
</feature>
<evidence type="ECO:0000313" key="2">
    <source>
        <dbReference type="EMBL" id="EHJ38040.1"/>
    </source>
</evidence>
<accession>G6AZX7</accession>
<dbReference type="PROSITE" id="PS51257">
    <property type="entry name" value="PROKAR_LIPOPROTEIN"/>
    <property type="match status" value="1"/>
</dbReference>
<dbReference type="HOGENOM" id="CLU_1546252_0_0_10"/>
<dbReference type="GeneID" id="78337710"/>
<keyword evidence="1" id="KW-0732">Signal</keyword>
<name>G6AZX7_9BACT</name>